<keyword evidence="5" id="KW-1185">Reference proteome</keyword>
<protein>
    <recommendedName>
        <fullName evidence="3">DUF6534 domain-containing protein</fullName>
    </recommendedName>
</protein>
<name>A0A8S0WRR0_CYCAE</name>
<proteinExistence type="predicted"/>
<dbReference type="Proteomes" id="UP000467700">
    <property type="component" value="Unassembled WGS sequence"/>
</dbReference>
<dbReference type="OrthoDB" id="3046394at2759"/>
<keyword evidence="2" id="KW-0472">Membrane</keyword>
<feature type="transmembrane region" description="Helical" evidence="2">
    <location>
        <begin position="209"/>
        <end position="233"/>
    </location>
</feature>
<keyword evidence="2" id="KW-1133">Transmembrane helix</keyword>
<feature type="transmembrane region" description="Helical" evidence="2">
    <location>
        <begin position="54"/>
        <end position="74"/>
    </location>
</feature>
<reference evidence="4 5" key="1">
    <citation type="submission" date="2020-01" db="EMBL/GenBank/DDBJ databases">
        <authorList>
            <person name="Gupta K D."/>
        </authorList>
    </citation>
    <scope>NUCLEOTIDE SEQUENCE [LARGE SCALE GENOMIC DNA]</scope>
</reference>
<feature type="transmembrane region" description="Helical" evidence="2">
    <location>
        <begin position="94"/>
        <end position="115"/>
    </location>
</feature>
<comment type="caution">
    <text evidence="4">The sequence shown here is derived from an EMBL/GenBank/DDBJ whole genome shotgun (WGS) entry which is preliminary data.</text>
</comment>
<dbReference type="AlphaFoldDB" id="A0A8S0WRR0"/>
<feature type="region of interest" description="Disordered" evidence="1">
    <location>
        <begin position="268"/>
        <end position="289"/>
    </location>
</feature>
<evidence type="ECO:0000256" key="1">
    <source>
        <dbReference type="SAM" id="MobiDB-lite"/>
    </source>
</evidence>
<evidence type="ECO:0000259" key="3">
    <source>
        <dbReference type="Pfam" id="PF20152"/>
    </source>
</evidence>
<dbReference type="PANTHER" id="PTHR40465">
    <property type="entry name" value="CHROMOSOME 1, WHOLE GENOME SHOTGUN SEQUENCE"/>
    <property type="match status" value="1"/>
</dbReference>
<dbReference type="EMBL" id="CACVBS010000074">
    <property type="protein sequence ID" value="CAA7269127.1"/>
    <property type="molecule type" value="Genomic_DNA"/>
</dbReference>
<feature type="transmembrane region" description="Helical" evidence="2">
    <location>
        <begin position="20"/>
        <end position="42"/>
    </location>
</feature>
<accession>A0A8S0WRR0</accession>
<sequence length="359" mass="39886">MSFISPISLKGPAEFAHGWMLIGCAVNILLLGVSIAQVYMYYVKYKEDRTWIKLLVAGVLFLNIINTVLLFTYIYRSLVTFFGDNAALGIGDWILATGAWTTGVIACSVQLFFAWRILVLTKNWVFVIVIGCLAIAGGSAGIATAAQTGKALPFSEFLNFKTTVIIWLAAEVASDVLITTVLVWYLLTVSCSHKHKTGFKRSDMMVDRIIRVTLQTGLLTMVIATLDIIFFLVDPSGTHFLFNFPLAKLYTNSLMSSLNSRRGWRFNGTSSGSASESQGNTTSGGVQRHRHISAVKKPTEMIDHDTSRAHPEVFVHVESHEMRDVQARESFDTKPRTLRLDGSMDAEKWGATDKSRWAR</sequence>
<gene>
    <name evidence="4" type="ORF">AAE3_LOCUS11363</name>
</gene>
<feature type="transmembrane region" description="Helical" evidence="2">
    <location>
        <begin position="165"/>
        <end position="188"/>
    </location>
</feature>
<evidence type="ECO:0000256" key="2">
    <source>
        <dbReference type="SAM" id="Phobius"/>
    </source>
</evidence>
<dbReference type="PANTHER" id="PTHR40465:SF1">
    <property type="entry name" value="DUF6534 DOMAIN-CONTAINING PROTEIN"/>
    <property type="match status" value="1"/>
</dbReference>
<organism evidence="4 5">
    <name type="scientific">Cyclocybe aegerita</name>
    <name type="common">Black poplar mushroom</name>
    <name type="synonym">Agrocybe aegerita</name>
    <dbReference type="NCBI Taxonomy" id="1973307"/>
    <lineage>
        <taxon>Eukaryota</taxon>
        <taxon>Fungi</taxon>
        <taxon>Dikarya</taxon>
        <taxon>Basidiomycota</taxon>
        <taxon>Agaricomycotina</taxon>
        <taxon>Agaricomycetes</taxon>
        <taxon>Agaricomycetidae</taxon>
        <taxon>Agaricales</taxon>
        <taxon>Agaricineae</taxon>
        <taxon>Bolbitiaceae</taxon>
        <taxon>Cyclocybe</taxon>
    </lineage>
</organism>
<keyword evidence="2" id="KW-0812">Transmembrane</keyword>
<feature type="transmembrane region" description="Helical" evidence="2">
    <location>
        <begin position="124"/>
        <end position="145"/>
    </location>
</feature>
<feature type="domain" description="DUF6534" evidence="3">
    <location>
        <begin position="172"/>
        <end position="262"/>
    </location>
</feature>
<dbReference type="InterPro" id="IPR045339">
    <property type="entry name" value="DUF6534"/>
</dbReference>
<feature type="compositionally biased region" description="Polar residues" evidence="1">
    <location>
        <begin position="268"/>
        <end position="285"/>
    </location>
</feature>
<evidence type="ECO:0000313" key="5">
    <source>
        <dbReference type="Proteomes" id="UP000467700"/>
    </source>
</evidence>
<evidence type="ECO:0000313" key="4">
    <source>
        <dbReference type="EMBL" id="CAA7269127.1"/>
    </source>
</evidence>
<dbReference type="Pfam" id="PF20152">
    <property type="entry name" value="DUF6534"/>
    <property type="match status" value="1"/>
</dbReference>